<dbReference type="EMBL" id="JABVXQ010000003">
    <property type="protein sequence ID" value="KAF6121035.1"/>
    <property type="molecule type" value="Genomic_DNA"/>
</dbReference>
<dbReference type="InterPro" id="IPR000909">
    <property type="entry name" value="PLipase_C_PInositol-sp_X_dom"/>
</dbReference>
<evidence type="ECO:0000259" key="17">
    <source>
        <dbReference type="PROSITE" id="PS50003"/>
    </source>
</evidence>
<feature type="domain" description="EF-hand" evidence="20">
    <location>
        <begin position="178"/>
        <end position="214"/>
    </location>
</feature>
<dbReference type="GO" id="GO:0016042">
    <property type="term" value="P:lipid catabolic process"/>
    <property type="evidence" value="ECO:0007669"/>
    <property type="project" value="UniProtKB-KW"/>
</dbReference>
<dbReference type="Gene3D" id="1.10.238.10">
    <property type="entry name" value="EF-hand"/>
    <property type="match status" value="2"/>
</dbReference>
<evidence type="ECO:0000256" key="1">
    <source>
        <dbReference type="ARBA" id="ARBA00001913"/>
    </source>
</evidence>
<keyword evidence="9" id="KW-0106">Calcium</keyword>
<dbReference type="InterPro" id="IPR000008">
    <property type="entry name" value="C2_dom"/>
</dbReference>
<dbReference type="InterPro" id="IPR011992">
    <property type="entry name" value="EF-hand-dom_pair"/>
</dbReference>
<evidence type="ECO:0000259" key="20">
    <source>
        <dbReference type="PROSITE" id="PS50222"/>
    </source>
</evidence>
<dbReference type="CDD" id="cd08632">
    <property type="entry name" value="PI-PLCc_eta1"/>
    <property type="match status" value="1"/>
</dbReference>
<feature type="region of interest" description="Disordered" evidence="16">
    <location>
        <begin position="483"/>
        <end position="507"/>
    </location>
</feature>
<dbReference type="InterPro" id="IPR001711">
    <property type="entry name" value="PLipase_C_Pinositol-sp_Y"/>
</dbReference>
<evidence type="ECO:0000259" key="19">
    <source>
        <dbReference type="PROSITE" id="PS50008"/>
    </source>
</evidence>
<dbReference type="FunFam" id="1.10.238.10:FF:000036">
    <property type="entry name" value="Phosphoinositide phospholipase C"/>
    <property type="match status" value="1"/>
</dbReference>
<dbReference type="FunFam" id="1.10.238.10:FF:000005">
    <property type="entry name" value="Phosphoinositide phospholipase C"/>
    <property type="match status" value="1"/>
</dbReference>
<feature type="domain" description="EF-hand" evidence="20">
    <location>
        <begin position="142"/>
        <end position="177"/>
    </location>
</feature>
<dbReference type="InterPro" id="IPR001849">
    <property type="entry name" value="PH_domain"/>
</dbReference>
<dbReference type="SUPFAM" id="SSF47473">
    <property type="entry name" value="EF-hand"/>
    <property type="match status" value="1"/>
</dbReference>
<keyword evidence="12" id="KW-0472">Membrane</keyword>
<reference evidence="21 22" key="1">
    <citation type="journal article" date="2020" name="Nature">
        <title>Six reference-quality genomes reveal evolution of bat adaptations.</title>
        <authorList>
            <person name="Jebb D."/>
            <person name="Huang Z."/>
            <person name="Pippel M."/>
            <person name="Hughes G.M."/>
            <person name="Lavrichenko K."/>
            <person name="Devanna P."/>
            <person name="Winkler S."/>
            <person name="Jermiin L.S."/>
            <person name="Skirmuntt E.C."/>
            <person name="Katzourakis A."/>
            <person name="Burkitt-Gray L."/>
            <person name="Ray D.A."/>
            <person name="Sullivan K.A.M."/>
            <person name="Roscito J.G."/>
            <person name="Kirilenko B.M."/>
            <person name="Davalos L.M."/>
            <person name="Corthals A.P."/>
            <person name="Power M.L."/>
            <person name="Jones G."/>
            <person name="Ransome R.D."/>
            <person name="Dechmann D.K.N."/>
            <person name="Locatelli A.G."/>
            <person name="Puechmaille S.J."/>
            <person name="Fedrigo O."/>
            <person name="Jarvis E.D."/>
            <person name="Hiller M."/>
            <person name="Vernes S.C."/>
            <person name="Myers E.W."/>
            <person name="Teeling E.C."/>
        </authorList>
    </citation>
    <scope>NUCLEOTIDE SEQUENCE [LARGE SCALE GENOMIC DNA]</scope>
    <source>
        <strain evidence="21">Bat1K_MPI-CBG_1</strain>
    </source>
</reference>
<dbReference type="SUPFAM" id="SSF49562">
    <property type="entry name" value="C2 domain (Calcium/lipid-binding domain, CaLB)"/>
    <property type="match status" value="1"/>
</dbReference>
<dbReference type="Gene3D" id="3.20.20.190">
    <property type="entry name" value="Phosphatidylinositol (PI) phosphodiesterase"/>
    <property type="match status" value="1"/>
</dbReference>
<evidence type="ECO:0000313" key="21">
    <source>
        <dbReference type="EMBL" id="KAF6121035.1"/>
    </source>
</evidence>
<dbReference type="FunFam" id="2.60.40.150:FF:000018">
    <property type="entry name" value="Phosphoinositide phospholipase C"/>
    <property type="match status" value="1"/>
</dbReference>
<protein>
    <recommendedName>
        <fullName evidence="4 15">Phosphoinositide phospholipase C</fullName>
        <ecNumber evidence="4 15">3.1.4.11</ecNumber>
    </recommendedName>
</protein>
<dbReference type="InterPro" id="IPR001192">
    <property type="entry name" value="PI-PLC_fam"/>
</dbReference>
<dbReference type="GO" id="GO:0016020">
    <property type="term" value="C:membrane"/>
    <property type="evidence" value="ECO:0007669"/>
    <property type="project" value="UniProtKB-SubCell"/>
</dbReference>
<dbReference type="SMART" id="SM00149">
    <property type="entry name" value="PLCYc"/>
    <property type="match status" value="1"/>
</dbReference>
<dbReference type="PRINTS" id="PR00390">
    <property type="entry name" value="PHPHLIPASEC"/>
</dbReference>
<keyword evidence="11 15" id="KW-0443">Lipid metabolism</keyword>
<dbReference type="GO" id="GO:0046488">
    <property type="term" value="P:phosphatidylinositol metabolic process"/>
    <property type="evidence" value="ECO:0007669"/>
    <property type="project" value="TreeGrafter"/>
</dbReference>
<comment type="catalytic activity">
    <reaction evidence="14">
        <text>a 1,2-diacyl-sn-glycero-3-phospho-(1D-myo-inositol-4,5-bisphosphate) + H2O = 1D-myo-inositol 1,4,5-trisphosphate + a 1,2-diacyl-sn-glycerol + H(+)</text>
        <dbReference type="Rhea" id="RHEA:33179"/>
        <dbReference type="ChEBI" id="CHEBI:15377"/>
        <dbReference type="ChEBI" id="CHEBI:15378"/>
        <dbReference type="ChEBI" id="CHEBI:17815"/>
        <dbReference type="ChEBI" id="CHEBI:58456"/>
        <dbReference type="ChEBI" id="CHEBI:203600"/>
        <dbReference type="EC" id="3.1.4.11"/>
    </reaction>
    <physiologicalReaction direction="left-to-right" evidence="14">
        <dbReference type="Rhea" id="RHEA:33180"/>
    </physiologicalReaction>
</comment>
<dbReference type="InterPro" id="IPR002048">
    <property type="entry name" value="EF_hand_dom"/>
</dbReference>
<evidence type="ECO:0000256" key="12">
    <source>
        <dbReference type="ARBA" id="ARBA00023136"/>
    </source>
</evidence>
<comment type="caution">
    <text evidence="21">The sequence shown here is derived from an EMBL/GenBank/DDBJ whole genome shotgun (WGS) entry which is preliminary data.</text>
</comment>
<dbReference type="PROSITE" id="PS50004">
    <property type="entry name" value="C2"/>
    <property type="match status" value="1"/>
</dbReference>
<feature type="domain" description="PH" evidence="17">
    <location>
        <begin position="20"/>
        <end position="128"/>
    </location>
</feature>
<dbReference type="SUPFAM" id="SSF50729">
    <property type="entry name" value="PH domain-like"/>
    <property type="match status" value="1"/>
</dbReference>
<dbReference type="PROSITE" id="PS50222">
    <property type="entry name" value="EF_HAND_2"/>
    <property type="match status" value="2"/>
</dbReference>
<dbReference type="InterPro" id="IPR018247">
    <property type="entry name" value="EF_Hand_1_Ca_BS"/>
</dbReference>
<dbReference type="InterPro" id="IPR035892">
    <property type="entry name" value="C2_domain_sf"/>
</dbReference>
<evidence type="ECO:0000256" key="3">
    <source>
        <dbReference type="ARBA" id="ARBA00004496"/>
    </source>
</evidence>
<dbReference type="PROSITE" id="PS00018">
    <property type="entry name" value="EF_HAND_1"/>
    <property type="match status" value="1"/>
</dbReference>
<evidence type="ECO:0000256" key="16">
    <source>
        <dbReference type="SAM" id="MobiDB-lite"/>
    </source>
</evidence>
<evidence type="ECO:0000256" key="13">
    <source>
        <dbReference type="ARBA" id="ARBA00023224"/>
    </source>
</evidence>
<keyword evidence="8 15" id="KW-0378">Hydrolase</keyword>
<feature type="domain" description="C2" evidence="18">
    <location>
        <begin position="637"/>
        <end position="765"/>
    </location>
</feature>
<evidence type="ECO:0000256" key="6">
    <source>
        <dbReference type="ARBA" id="ARBA00022723"/>
    </source>
</evidence>
<comment type="cofactor">
    <cofactor evidence="1">
        <name>Ca(2+)</name>
        <dbReference type="ChEBI" id="CHEBI:29108"/>
    </cofactor>
</comment>
<name>A0A834AYV2_9CHIR</name>
<keyword evidence="10 15" id="KW-0442">Lipid degradation</keyword>
<comment type="subcellular location">
    <subcellularLocation>
        <location evidence="3">Cytoplasm</location>
    </subcellularLocation>
    <subcellularLocation>
        <location evidence="2">Membrane</location>
    </subcellularLocation>
</comment>
<dbReference type="GO" id="GO:0005737">
    <property type="term" value="C:cytoplasm"/>
    <property type="evidence" value="ECO:0007669"/>
    <property type="project" value="UniProtKB-SubCell"/>
</dbReference>
<keyword evidence="6" id="KW-0479">Metal-binding</keyword>
<dbReference type="InterPro" id="IPR011993">
    <property type="entry name" value="PH-like_dom_sf"/>
</dbReference>
<dbReference type="SMART" id="SM00233">
    <property type="entry name" value="PH"/>
    <property type="match status" value="1"/>
</dbReference>
<dbReference type="PANTHER" id="PTHR10336">
    <property type="entry name" value="PHOSPHOINOSITIDE-SPECIFIC PHOSPHOLIPASE C FAMILY PROTEIN"/>
    <property type="match status" value="1"/>
</dbReference>
<organism evidence="21 22">
    <name type="scientific">Phyllostomus discolor</name>
    <name type="common">pale spear-nosed bat</name>
    <dbReference type="NCBI Taxonomy" id="89673"/>
    <lineage>
        <taxon>Eukaryota</taxon>
        <taxon>Metazoa</taxon>
        <taxon>Chordata</taxon>
        <taxon>Craniata</taxon>
        <taxon>Vertebrata</taxon>
        <taxon>Euteleostomi</taxon>
        <taxon>Mammalia</taxon>
        <taxon>Eutheria</taxon>
        <taxon>Laurasiatheria</taxon>
        <taxon>Chiroptera</taxon>
        <taxon>Yangochiroptera</taxon>
        <taxon>Phyllostomidae</taxon>
        <taxon>Phyllostominae</taxon>
        <taxon>Phyllostomus</taxon>
    </lineage>
</organism>
<evidence type="ECO:0000256" key="8">
    <source>
        <dbReference type="ARBA" id="ARBA00022801"/>
    </source>
</evidence>
<dbReference type="Pfam" id="PF00387">
    <property type="entry name" value="PI-PLC-Y"/>
    <property type="match status" value="1"/>
</dbReference>
<dbReference type="SMART" id="SM00054">
    <property type="entry name" value="EFh"/>
    <property type="match status" value="2"/>
</dbReference>
<feature type="domain" description="PI-PLC Y-box" evidence="19">
    <location>
        <begin position="523"/>
        <end position="635"/>
    </location>
</feature>
<evidence type="ECO:0000313" key="22">
    <source>
        <dbReference type="Proteomes" id="UP000664940"/>
    </source>
</evidence>
<dbReference type="SMART" id="SM00148">
    <property type="entry name" value="PLCXc"/>
    <property type="match status" value="1"/>
</dbReference>
<dbReference type="SMART" id="SM00239">
    <property type="entry name" value="C2"/>
    <property type="match status" value="1"/>
</dbReference>
<dbReference type="GO" id="GO:0050429">
    <property type="term" value="F:calcium-dependent phospholipase C activity"/>
    <property type="evidence" value="ECO:0007669"/>
    <property type="project" value="InterPro"/>
</dbReference>
<evidence type="ECO:0000259" key="18">
    <source>
        <dbReference type="PROSITE" id="PS50004"/>
    </source>
</evidence>
<dbReference type="PROSITE" id="PS50008">
    <property type="entry name" value="PIPLC_Y_DOMAIN"/>
    <property type="match status" value="1"/>
</dbReference>
<dbReference type="CDD" id="cd00275">
    <property type="entry name" value="C2_PLC_like"/>
    <property type="match status" value="1"/>
</dbReference>
<dbReference type="EC" id="3.1.4.11" evidence="4 15"/>
<dbReference type="GO" id="GO:0051209">
    <property type="term" value="P:release of sequestered calcium ion into cytosol"/>
    <property type="evidence" value="ECO:0007669"/>
    <property type="project" value="TreeGrafter"/>
</dbReference>
<dbReference type="InterPro" id="IPR015359">
    <property type="entry name" value="PLC_EF-hand-like"/>
</dbReference>
<dbReference type="Pfam" id="PF09279">
    <property type="entry name" value="EF-hand_like"/>
    <property type="match status" value="1"/>
</dbReference>
<dbReference type="GO" id="GO:0004435">
    <property type="term" value="F:phosphatidylinositol-4,5-bisphosphate phospholipase C activity"/>
    <property type="evidence" value="ECO:0007669"/>
    <property type="project" value="UniProtKB-EC"/>
</dbReference>
<proteinExistence type="predicted"/>
<dbReference type="Gene3D" id="2.30.29.30">
    <property type="entry name" value="Pleckstrin-homology domain (PH domain)/Phosphotyrosine-binding domain (PTB)"/>
    <property type="match status" value="1"/>
</dbReference>
<evidence type="ECO:0000256" key="7">
    <source>
        <dbReference type="ARBA" id="ARBA00022737"/>
    </source>
</evidence>
<dbReference type="SUPFAM" id="SSF51695">
    <property type="entry name" value="PLC-like phosphodiesterases"/>
    <property type="match status" value="1"/>
</dbReference>
<dbReference type="InterPro" id="IPR046972">
    <property type="entry name" value="PLCeta1_EF"/>
</dbReference>
<sequence length="924" mass="105414">MADLEVYKNLSPEKVERCMSVMQSGTQMIKLKRGTKGLVRLFYLDEHRTRLRWRPSRKSEKAKILIDSIYKVAEGRQSEIFHKQAEGNFDPSCCFTIYHGNHMESLDLITSNPEEARTWITGLKYLMAGISDEDSLAKRQRTHDQWVKQTFEEADKNGDGLLNIEEIHQLMHKLNVNLPRRKVRQMFQEADTDENQGTLTFEEFCVFYKMMSLRRDLYLLLLSYSDKKDHLTVEELAQFLKVEQKMTNVTADYCLDIIRKFEVSEENKAKNVLGIEGFTNFMRSPACDVFNPLHNEVYQDMDQPLCNYYIASSHNTYLTGDQLLSQSKVDMYARVLQEGCRCVEVDCWDGPDGEPVVHHGYTLTSKIPFRDVVETINKHAFVKNEFPVILSIENHCSVQQQRKIAQYLKGIFQDKLDLSSVDTGESKQLPSPQSLKGKILVKGKKLPYHLGDDAEEGEVSDEDSADEIEDECKFKLHYKTTKSRPKSYSADEEEDAQQNPGKEPGQLCRLGRRRKTVKLCRELSDLVVYTNSVAAQDIVDDGTTGNVLSFSETRAHQVVQQKSEQFMVYNQKQLTRIYPSAYRIDSSNFNPLPYWNAGCQLVALNYQSEGRIMQLNRAKFKTNGNCGYVLKPQQMCRGTFNPFSGDPLPANPKKQLILKVISGQQLPKPPDSMLGDRGEIIDPFVEVEIIGLPVDCCKDQTRVVDDNGFNPVWEETLTFTVHMPELALVRFLVWDHDPIGRDFVGQRTVTFSSLVPGYRHVYLEGLTEASLFVHITINEIYGKWSPLILNPSYTILHFLGATKNRQLQGLKGLFNKNPRHSSSENSSHYVRKRSIGDRILRRTASAPAKGRKKSKMGLQEMVEIKDSVSEVARDQDGVVRRTTRSLQVRPVSMPVDKCFLGSLALPVSEAAEDTEGKENSPVQI</sequence>
<keyword evidence="7" id="KW-0677">Repeat</keyword>
<evidence type="ECO:0000256" key="11">
    <source>
        <dbReference type="ARBA" id="ARBA00023098"/>
    </source>
</evidence>
<dbReference type="FunFam" id="2.30.29.30:FF:000063">
    <property type="entry name" value="Phosphoinositide phospholipase C"/>
    <property type="match status" value="1"/>
</dbReference>
<dbReference type="CDD" id="cd16220">
    <property type="entry name" value="EFh_PI-PLCeta1"/>
    <property type="match status" value="1"/>
</dbReference>
<evidence type="ECO:0000256" key="15">
    <source>
        <dbReference type="RuleBase" id="RU361133"/>
    </source>
</evidence>
<evidence type="ECO:0000256" key="9">
    <source>
        <dbReference type="ARBA" id="ARBA00022837"/>
    </source>
</evidence>
<keyword evidence="13" id="KW-0807">Transducer</keyword>
<dbReference type="Pfam" id="PF00388">
    <property type="entry name" value="PI-PLC-X"/>
    <property type="match status" value="1"/>
</dbReference>
<evidence type="ECO:0000256" key="10">
    <source>
        <dbReference type="ARBA" id="ARBA00022963"/>
    </source>
</evidence>
<dbReference type="Pfam" id="PF16457">
    <property type="entry name" value="PH_12"/>
    <property type="match status" value="1"/>
</dbReference>
<evidence type="ECO:0000256" key="2">
    <source>
        <dbReference type="ARBA" id="ARBA00004370"/>
    </source>
</evidence>
<dbReference type="PROSITE" id="PS50003">
    <property type="entry name" value="PH_DOMAIN"/>
    <property type="match status" value="1"/>
</dbReference>
<evidence type="ECO:0000256" key="5">
    <source>
        <dbReference type="ARBA" id="ARBA00022490"/>
    </source>
</evidence>
<dbReference type="GO" id="GO:0005509">
    <property type="term" value="F:calcium ion binding"/>
    <property type="evidence" value="ECO:0007669"/>
    <property type="project" value="InterPro"/>
</dbReference>
<evidence type="ECO:0000256" key="4">
    <source>
        <dbReference type="ARBA" id="ARBA00012368"/>
    </source>
</evidence>
<dbReference type="AlphaFoldDB" id="A0A834AYV2"/>
<dbReference type="InterPro" id="IPR017946">
    <property type="entry name" value="PLC-like_Pdiesterase_TIM-brl"/>
</dbReference>
<accession>A0A834AYV2</accession>
<dbReference type="PANTHER" id="PTHR10336:SF51">
    <property type="entry name" value="1-PHOSPHATIDYLINOSITOL 4,5-BISPHOSPHATE PHOSPHODIESTERASE ETA-1"/>
    <property type="match status" value="1"/>
</dbReference>
<gene>
    <name evidence="21" type="ORF">HJG60_015101</name>
</gene>
<dbReference type="PROSITE" id="PS50007">
    <property type="entry name" value="PIPLC_X_DOMAIN"/>
    <property type="match status" value="1"/>
</dbReference>
<dbReference type="Proteomes" id="UP000664940">
    <property type="component" value="Unassembled WGS sequence"/>
</dbReference>
<evidence type="ECO:0000256" key="14">
    <source>
        <dbReference type="ARBA" id="ARBA00023674"/>
    </source>
</evidence>
<dbReference type="InterPro" id="IPR028392">
    <property type="entry name" value="PLC-eta1_cat"/>
</dbReference>
<dbReference type="Pfam" id="PF00168">
    <property type="entry name" value="C2"/>
    <property type="match status" value="1"/>
</dbReference>
<dbReference type="Gene3D" id="2.60.40.150">
    <property type="entry name" value="C2 domain"/>
    <property type="match status" value="1"/>
</dbReference>
<dbReference type="GO" id="GO:0048015">
    <property type="term" value="P:phosphatidylinositol-mediated signaling"/>
    <property type="evidence" value="ECO:0007669"/>
    <property type="project" value="TreeGrafter"/>
</dbReference>
<keyword evidence="5" id="KW-0963">Cytoplasm</keyword>